<proteinExistence type="predicted"/>
<dbReference type="EMBL" id="BRXY01000438">
    <property type="protein sequence ID" value="GMH95184.1"/>
    <property type="molecule type" value="Genomic_DNA"/>
</dbReference>
<gene>
    <name evidence="2" type="ORF">TrST_g3273</name>
</gene>
<feature type="compositionally biased region" description="Polar residues" evidence="1">
    <location>
        <begin position="1"/>
        <end position="15"/>
    </location>
</feature>
<dbReference type="Proteomes" id="UP001165085">
    <property type="component" value="Unassembled WGS sequence"/>
</dbReference>
<protein>
    <submittedName>
        <fullName evidence="2">Uncharacterized protein</fullName>
    </submittedName>
</protein>
<comment type="caution">
    <text evidence="2">The sequence shown here is derived from an EMBL/GenBank/DDBJ whole genome shotgun (WGS) entry which is preliminary data.</text>
</comment>
<dbReference type="OrthoDB" id="10468005at2759"/>
<accession>A0A9W7BWZ5</accession>
<reference evidence="3" key="1">
    <citation type="journal article" date="2023" name="Commun. Biol.">
        <title>Genome analysis of Parmales, the sister group of diatoms, reveals the evolutionary specialization of diatoms from phago-mixotrophs to photoautotrophs.</title>
        <authorList>
            <person name="Ban H."/>
            <person name="Sato S."/>
            <person name="Yoshikawa S."/>
            <person name="Yamada K."/>
            <person name="Nakamura Y."/>
            <person name="Ichinomiya M."/>
            <person name="Sato N."/>
            <person name="Blanc-Mathieu R."/>
            <person name="Endo H."/>
            <person name="Kuwata A."/>
            <person name="Ogata H."/>
        </authorList>
    </citation>
    <scope>NUCLEOTIDE SEQUENCE [LARGE SCALE GENOMIC DNA]</scope>
    <source>
        <strain evidence="3">NIES 3701</strain>
    </source>
</reference>
<feature type="region of interest" description="Disordered" evidence="1">
    <location>
        <begin position="320"/>
        <end position="353"/>
    </location>
</feature>
<feature type="compositionally biased region" description="Polar residues" evidence="1">
    <location>
        <begin position="39"/>
        <end position="51"/>
    </location>
</feature>
<feature type="compositionally biased region" description="Polar residues" evidence="1">
    <location>
        <begin position="270"/>
        <end position="296"/>
    </location>
</feature>
<feature type="region of interest" description="Disordered" evidence="1">
    <location>
        <begin position="1"/>
        <end position="86"/>
    </location>
</feature>
<evidence type="ECO:0000313" key="2">
    <source>
        <dbReference type="EMBL" id="GMH95184.1"/>
    </source>
</evidence>
<keyword evidence="3" id="KW-1185">Reference proteome</keyword>
<sequence length="353" mass="38270">MGGQISNANSSGNMNSKKDKSKASKKTKKYENAVKKTQKSAGSPTAPSPLSHNIDVDVTGRAGASPPNISEKIKSPPRPKSTPPVASKPCVAMSFLVNPLTLDSDIKLIQTAASYSTSSWVSLTDSFEFKSYSEDEVMYPLSKHFDSIGIAKQDYGQCKYFNHTPSPRPTSHQTNCDIFRNLKPSLAQKQQNAQLKKIKTAKEVAEGTREGKGDFSLKIKGFAKSLPKTIEGGRIVSEVGWRDNLRRRKEAERNSVSHQSSQRNKAKTAHTITSNRDTPSRNSFNTNLTEASQTEGEGTNNLKVVLNMLACLENKGNAGISCDASEGSDEGDRGGFRLEGCGIRGGQRIHSGS</sequence>
<dbReference type="AlphaFoldDB" id="A0A9W7BWZ5"/>
<organism evidence="2 3">
    <name type="scientific">Triparma strigata</name>
    <dbReference type="NCBI Taxonomy" id="1606541"/>
    <lineage>
        <taxon>Eukaryota</taxon>
        <taxon>Sar</taxon>
        <taxon>Stramenopiles</taxon>
        <taxon>Ochrophyta</taxon>
        <taxon>Bolidophyceae</taxon>
        <taxon>Parmales</taxon>
        <taxon>Triparmaceae</taxon>
        <taxon>Triparma</taxon>
    </lineage>
</organism>
<evidence type="ECO:0000256" key="1">
    <source>
        <dbReference type="SAM" id="MobiDB-lite"/>
    </source>
</evidence>
<evidence type="ECO:0000313" key="3">
    <source>
        <dbReference type="Proteomes" id="UP001165085"/>
    </source>
</evidence>
<name>A0A9W7BWZ5_9STRA</name>
<feature type="region of interest" description="Disordered" evidence="1">
    <location>
        <begin position="248"/>
        <end position="296"/>
    </location>
</feature>